<protein>
    <submittedName>
        <fullName evidence="1">Uncharacterized protein</fullName>
    </submittedName>
</protein>
<reference evidence="2" key="1">
    <citation type="submission" date="2014-09" db="EMBL/GenBank/DDBJ databases">
        <authorList>
            <person name="Mudge J."/>
            <person name="Ramaraj T."/>
            <person name="Lindquist I.E."/>
            <person name="Bharti A.K."/>
            <person name="Sundararajan A."/>
            <person name="Cameron C.T."/>
            <person name="Woodward J.E."/>
            <person name="May G.D."/>
            <person name="Brubaker C."/>
            <person name="Broadhvest J."/>
            <person name="Wilkins T.A."/>
        </authorList>
    </citation>
    <scope>NUCLEOTIDE SEQUENCE</scope>
    <source>
        <strain evidence="2">cv. AKA8401</strain>
    </source>
</reference>
<evidence type="ECO:0000313" key="1">
    <source>
        <dbReference type="EMBL" id="KHG29423.1"/>
    </source>
</evidence>
<accession>A0A0B0PSH4</accession>
<sequence length="38" mass="4311">MNCMSCLSKELSPLAPRVRLWKQSRVRGVTFSGIKTMV</sequence>
<organism evidence="1 2">
    <name type="scientific">Gossypium arboreum</name>
    <name type="common">Tree cotton</name>
    <name type="synonym">Gossypium nanking</name>
    <dbReference type="NCBI Taxonomy" id="29729"/>
    <lineage>
        <taxon>Eukaryota</taxon>
        <taxon>Viridiplantae</taxon>
        <taxon>Streptophyta</taxon>
        <taxon>Embryophyta</taxon>
        <taxon>Tracheophyta</taxon>
        <taxon>Spermatophyta</taxon>
        <taxon>Magnoliopsida</taxon>
        <taxon>eudicotyledons</taxon>
        <taxon>Gunneridae</taxon>
        <taxon>Pentapetalae</taxon>
        <taxon>rosids</taxon>
        <taxon>malvids</taxon>
        <taxon>Malvales</taxon>
        <taxon>Malvaceae</taxon>
        <taxon>Malvoideae</taxon>
        <taxon>Gossypium</taxon>
    </lineage>
</organism>
<keyword evidence="2" id="KW-1185">Reference proteome</keyword>
<evidence type="ECO:0000313" key="2">
    <source>
        <dbReference type="Proteomes" id="UP000032142"/>
    </source>
</evidence>
<dbReference type="Proteomes" id="UP000032142">
    <property type="component" value="Unassembled WGS sequence"/>
</dbReference>
<proteinExistence type="predicted"/>
<dbReference type="AlphaFoldDB" id="A0A0B0PSH4"/>
<dbReference type="EMBL" id="KN449750">
    <property type="protein sequence ID" value="KHG29423.1"/>
    <property type="molecule type" value="Genomic_DNA"/>
</dbReference>
<name>A0A0B0PSH4_GOSAR</name>
<gene>
    <name evidence="1" type="ORF">F383_35608</name>
</gene>